<feature type="region of interest" description="Disordered" evidence="1">
    <location>
        <begin position="1"/>
        <end position="49"/>
    </location>
</feature>
<feature type="compositionally biased region" description="Low complexity" evidence="1">
    <location>
        <begin position="128"/>
        <end position="143"/>
    </location>
</feature>
<feature type="region of interest" description="Disordered" evidence="1">
    <location>
        <begin position="117"/>
        <end position="203"/>
    </location>
</feature>
<dbReference type="AlphaFoldDB" id="A0A3N4I2Z3"/>
<feature type="compositionally biased region" description="Basic and acidic residues" evidence="1">
    <location>
        <begin position="330"/>
        <end position="339"/>
    </location>
</feature>
<dbReference type="Proteomes" id="UP000275078">
    <property type="component" value="Unassembled WGS sequence"/>
</dbReference>
<name>A0A3N4I2Z3_ASCIM</name>
<evidence type="ECO:0000256" key="1">
    <source>
        <dbReference type="SAM" id="MobiDB-lite"/>
    </source>
</evidence>
<accession>A0A3N4I2Z3</accession>
<feature type="compositionally biased region" description="Low complexity" evidence="1">
    <location>
        <begin position="67"/>
        <end position="83"/>
    </location>
</feature>
<organism evidence="2 3">
    <name type="scientific">Ascobolus immersus RN42</name>
    <dbReference type="NCBI Taxonomy" id="1160509"/>
    <lineage>
        <taxon>Eukaryota</taxon>
        <taxon>Fungi</taxon>
        <taxon>Dikarya</taxon>
        <taxon>Ascomycota</taxon>
        <taxon>Pezizomycotina</taxon>
        <taxon>Pezizomycetes</taxon>
        <taxon>Pezizales</taxon>
        <taxon>Ascobolaceae</taxon>
        <taxon>Ascobolus</taxon>
    </lineage>
</organism>
<evidence type="ECO:0000313" key="3">
    <source>
        <dbReference type="Proteomes" id="UP000275078"/>
    </source>
</evidence>
<dbReference type="EMBL" id="ML119748">
    <property type="protein sequence ID" value="RPA76224.1"/>
    <property type="molecule type" value="Genomic_DNA"/>
</dbReference>
<keyword evidence="3" id="KW-1185">Reference proteome</keyword>
<feature type="compositionally biased region" description="Low complexity" evidence="1">
    <location>
        <begin position="152"/>
        <end position="162"/>
    </location>
</feature>
<feature type="region of interest" description="Disordered" evidence="1">
    <location>
        <begin position="65"/>
        <end position="101"/>
    </location>
</feature>
<proteinExistence type="predicted"/>
<protein>
    <submittedName>
        <fullName evidence="2">Uncharacterized protein</fullName>
    </submittedName>
</protein>
<gene>
    <name evidence="2" type="ORF">BJ508DRAFT_311244</name>
</gene>
<feature type="compositionally biased region" description="Basic and acidic residues" evidence="1">
    <location>
        <begin position="16"/>
        <end position="48"/>
    </location>
</feature>
<feature type="region of interest" description="Disordered" evidence="1">
    <location>
        <begin position="330"/>
        <end position="369"/>
    </location>
</feature>
<reference evidence="2 3" key="1">
    <citation type="journal article" date="2018" name="Nat. Ecol. Evol.">
        <title>Pezizomycetes genomes reveal the molecular basis of ectomycorrhizal truffle lifestyle.</title>
        <authorList>
            <person name="Murat C."/>
            <person name="Payen T."/>
            <person name="Noel B."/>
            <person name="Kuo A."/>
            <person name="Morin E."/>
            <person name="Chen J."/>
            <person name="Kohler A."/>
            <person name="Krizsan K."/>
            <person name="Balestrini R."/>
            <person name="Da Silva C."/>
            <person name="Montanini B."/>
            <person name="Hainaut M."/>
            <person name="Levati E."/>
            <person name="Barry K.W."/>
            <person name="Belfiori B."/>
            <person name="Cichocki N."/>
            <person name="Clum A."/>
            <person name="Dockter R.B."/>
            <person name="Fauchery L."/>
            <person name="Guy J."/>
            <person name="Iotti M."/>
            <person name="Le Tacon F."/>
            <person name="Lindquist E.A."/>
            <person name="Lipzen A."/>
            <person name="Malagnac F."/>
            <person name="Mello A."/>
            <person name="Molinier V."/>
            <person name="Miyauchi S."/>
            <person name="Poulain J."/>
            <person name="Riccioni C."/>
            <person name="Rubini A."/>
            <person name="Sitrit Y."/>
            <person name="Splivallo R."/>
            <person name="Traeger S."/>
            <person name="Wang M."/>
            <person name="Zifcakova L."/>
            <person name="Wipf D."/>
            <person name="Zambonelli A."/>
            <person name="Paolocci F."/>
            <person name="Nowrousian M."/>
            <person name="Ottonello S."/>
            <person name="Baldrian P."/>
            <person name="Spatafora J.W."/>
            <person name="Henrissat B."/>
            <person name="Nagy L.G."/>
            <person name="Aury J.M."/>
            <person name="Wincker P."/>
            <person name="Grigoriev I.V."/>
            <person name="Bonfante P."/>
            <person name="Martin F.M."/>
        </authorList>
    </citation>
    <scope>NUCLEOTIDE SEQUENCE [LARGE SCALE GENOMIC DNA]</scope>
    <source>
        <strain evidence="2 3">RN42</strain>
    </source>
</reference>
<sequence>MSARPKSNVTTRGQKRREEEERRNEEERQNEEERRKEEERKKEEERSVEMVVTESLLQLASPFQAASSPIHPTTTVTSSHVVINPASPPRTLPADPTGTVSERRGLNIANLVIPASSQSSSLLEPPRSSFSAAHSPTSPASATLQVPGSRGGSRPSSPGPVRRMPPPGRRATPYSSRPGSAYHSQQSSPLMVSTTTSQPGSLPVTHLSPKYPFYEPELIDHQGPDNIASLRVGKPLGPPTRTSRPPAFTKTGAVITCKKPFLLKKSVRGEFTECHQCGDTILEGQSMMQCCDDACSFRYCIAGRKKCWSTLHPSIQISLEDMDCKYGGGDEHDKNEKRPAVGARHLSSRLGTNHYGLEPKDSGSEALLQ</sequence>
<evidence type="ECO:0000313" key="2">
    <source>
        <dbReference type="EMBL" id="RPA76224.1"/>
    </source>
</evidence>
<feature type="compositionally biased region" description="Polar residues" evidence="1">
    <location>
        <begin position="1"/>
        <end position="12"/>
    </location>
</feature>
<feature type="compositionally biased region" description="Polar residues" evidence="1">
    <location>
        <begin position="173"/>
        <end position="200"/>
    </location>
</feature>